<proteinExistence type="predicted"/>
<dbReference type="OrthoDB" id="47007at2759"/>
<dbReference type="PRINTS" id="PR00080">
    <property type="entry name" value="SDRFAMILY"/>
</dbReference>
<keyword evidence="2" id="KW-1185">Reference proteome</keyword>
<dbReference type="Proteomes" id="UP000298663">
    <property type="component" value="Unassembled WGS sequence"/>
</dbReference>
<dbReference type="FunFam" id="3.40.50.720:FF:000084">
    <property type="entry name" value="Short-chain dehydrogenase reductase"/>
    <property type="match status" value="1"/>
</dbReference>
<dbReference type="SUPFAM" id="SSF51735">
    <property type="entry name" value="NAD(P)-binding Rossmann-fold domains"/>
    <property type="match status" value="1"/>
</dbReference>
<dbReference type="PRINTS" id="PR00081">
    <property type="entry name" value="GDHRDH"/>
</dbReference>
<dbReference type="Pfam" id="PF13561">
    <property type="entry name" value="adh_short_C2"/>
    <property type="match status" value="1"/>
</dbReference>
<sequence length="261" mass="28384">MKFSGKVAIITGSSSGIGQATALLLAQEGASVVIHGRSKEKIEATEKLLCDNKVPSNRVLSIRGEIQDEQCQKELLNKTIAKFGKLDVLVNNAGLGGDPKLRMESMEQFDYIHDVNVKSIIALNNLALPYLENTKGNIVSVSSLASVHPADAMVYYAMSKAALDHYTRSRAENLAQKGIRINCVNPGYIKTQFLTQLNFPEDFQEKYSKTYDKQIPLGRSGVPMDIAKAISFLASDDAGYITGVCLVVDGGILVKSNLVTR</sequence>
<organism evidence="1 2">
    <name type="scientific">Steinernema carpocapsae</name>
    <name type="common">Entomopathogenic nematode</name>
    <dbReference type="NCBI Taxonomy" id="34508"/>
    <lineage>
        <taxon>Eukaryota</taxon>
        <taxon>Metazoa</taxon>
        <taxon>Ecdysozoa</taxon>
        <taxon>Nematoda</taxon>
        <taxon>Chromadorea</taxon>
        <taxon>Rhabditida</taxon>
        <taxon>Tylenchina</taxon>
        <taxon>Panagrolaimomorpha</taxon>
        <taxon>Strongyloidoidea</taxon>
        <taxon>Steinernematidae</taxon>
        <taxon>Steinernema</taxon>
    </lineage>
</organism>
<reference evidence="1 2" key="2">
    <citation type="journal article" date="2019" name="G3 (Bethesda)">
        <title>Hybrid Assembly of the Genome of the Entomopathogenic Nematode Steinernema carpocapsae Identifies the X-Chromosome.</title>
        <authorList>
            <person name="Serra L."/>
            <person name="Macchietto M."/>
            <person name="Macias-Munoz A."/>
            <person name="McGill C.J."/>
            <person name="Rodriguez I.M."/>
            <person name="Rodriguez B."/>
            <person name="Murad R."/>
            <person name="Mortazavi A."/>
        </authorList>
    </citation>
    <scope>NUCLEOTIDE SEQUENCE [LARGE SCALE GENOMIC DNA]</scope>
    <source>
        <strain evidence="1 2">ALL</strain>
    </source>
</reference>
<dbReference type="InterPro" id="IPR002347">
    <property type="entry name" value="SDR_fam"/>
</dbReference>
<gene>
    <name evidence="1" type="ORF">L596_016024</name>
</gene>
<dbReference type="InterPro" id="IPR036291">
    <property type="entry name" value="NAD(P)-bd_dom_sf"/>
</dbReference>
<reference evidence="1 2" key="1">
    <citation type="journal article" date="2015" name="Genome Biol.">
        <title>Comparative genomics of Steinernema reveals deeply conserved gene regulatory networks.</title>
        <authorList>
            <person name="Dillman A.R."/>
            <person name="Macchietto M."/>
            <person name="Porter C.F."/>
            <person name="Rogers A."/>
            <person name="Williams B."/>
            <person name="Antoshechkin I."/>
            <person name="Lee M.M."/>
            <person name="Goodwin Z."/>
            <person name="Lu X."/>
            <person name="Lewis E.E."/>
            <person name="Goodrich-Blair H."/>
            <person name="Stock S.P."/>
            <person name="Adams B.J."/>
            <person name="Sternberg P.W."/>
            <person name="Mortazavi A."/>
        </authorList>
    </citation>
    <scope>NUCLEOTIDE SEQUENCE [LARGE SCALE GENOMIC DNA]</scope>
    <source>
        <strain evidence="1 2">ALL</strain>
    </source>
</reference>
<dbReference type="STRING" id="34508.A0A4U5NGV7"/>
<evidence type="ECO:0000313" key="1">
    <source>
        <dbReference type="EMBL" id="TKR82278.1"/>
    </source>
</evidence>
<protein>
    <submittedName>
        <fullName evidence="1">Uncharacterized protein</fullName>
    </submittedName>
</protein>
<dbReference type="PANTHER" id="PTHR44115:SF4">
    <property type="entry name" value="OXIDOREDUCTASE"/>
    <property type="match status" value="1"/>
</dbReference>
<dbReference type="Gene3D" id="3.40.50.720">
    <property type="entry name" value="NAD(P)-binding Rossmann-like Domain"/>
    <property type="match status" value="1"/>
</dbReference>
<comment type="caution">
    <text evidence="1">The sequence shown here is derived from an EMBL/GenBank/DDBJ whole genome shotgun (WGS) entry which is preliminary data.</text>
</comment>
<name>A0A4U5NGV7_STECR</name>
<evidence type="ECO:0000313" key="2">
    <source>
        <dbReference type="Proteomes" id="UP000298663"/>
    </source>
</evidence>
<dbReference type="PANTHER" id="PTHR44115">
    <property type="entry name" value="PROTEIN CBG09704"/>
    <property type="match status" value="1"/>
</dbReference>
<dbReference type="NCBIfam" id="NF005559">
    <property type="entry name" value="PRK07231.1"/>
    <property type="match status" value="1"/>
</dbReference>
<dbReference type="AlphaFoldDB" id="A0A4U5NGV7"/>
<accession>A0A4U5NGV7</accession>
<dbReference type="EMBL" id="AZBU02000004">
    <property type="protein sequence ID" value="TKR82278.1"/>
    <property type="molecule type" value="Genomic_DNA"/>
</dbReference>